<evidence type="ECO:0000313" key="1">
    <source>
        <dbReference type="EMBL" id="QKJ18948.1"/>
    </source>
</evidence>
<dbReference type="EMBL" id="CP054038">
    <property type="protein sequence ID" value="QKJ18948.1"/>
    <property type="molecule type" value="Genomic_DNA"/>
</dbReference>
<evidence type="ECO:0008006" key="3">
    <source>
        <dbReference type="Google" id="ProtNLM"/>
    </source>
</evidence>
<sequence>MEDVSELPVSIGKVARRELAVHGITRFEQMTSLTESDVLNIHGVGPKAVRILAKELDSRGMRFAG</sequence>
<reference evidence="1 2" key="1">
    <citation type="submission" date="2020-05" db="EMBL/GenBank/DDBJ databases">
        <title>Strain PA2F3 complete genome.</title>
        <authorList>
            <person name="Kim Y.-S."/>
            <person name="Kim S.-J."/>
            <person name="Jung H.-k."/>
            <person name="Kim S.-E."/>
            <person name="Kim K.-H."/>
        </authorList>
    </citation>
    <scope>NUCLEOTIDE SEQUENCE [LARGE SCALE GENOMIC DNA]</scope>
    <source>
        <strain evidence="1 2">PA2F3</strain>
    </source>
</reference>
<dbReference type="RefSeq" id="WP_172989389.1">
    <property type="nucleotide sequence ID" value="NZ_CP054038.1"/>
</dbReference>
<dbReference type="AlphaFoldDB" id="A0A7D4UHW5"/>
<proteinExistence type="predicted"/>
<dbReference type="SUPFAM" id="SSF47789">
    <property type="entry name" value="C-terminal domain of RNA polymerase alpha subunit"/>
    <property type="match status" value="1"/>
</dbReference>
<dbReference type="Proteomes" id="UP000502498">
    <property type="component" value="Chromosome"/>
</dbReference>
<name>A0A7D4UHW5_9MICO</name>
<protein>
    <recommendedName>
        <fullName evidence="3">DNA-binding protein</fullName>
    </recommendedName>
</protein>
<gene>
    <name evidence="1" type="ORF">HQM25_05845</name>
</gene>
<organism evidence="1 2">
    <name type="scientific">Microbacterium hominis</name>
    <dbReference type="NCBI Taxonomy" id="162426"/>
    <lineage>
        <taxon>Bacteria</taxon>
        <taxon>Bacillati</taxon>
        <taxon>Actinomycetota</taxon>
        <taxon>Actinomycetes</taxon>
        <taxon>Micrococcales</taxon>
        <taxon>Microbacteriaceae</taxon>
        <taxon>Microbacterium</taxon>
    </lineage>
</organism>
<dbReference type="Gene3D" id="1.10.150.20">
    <property type="entry name" value="5' to 3' exonuclease, C-terminal subdomain"/>
    <property type="match status" value="1"/>
</dbReference>
<evidence type="ECO:0000313" key="2">
    <source>
        <dbReference type="Proteomes" id="UP000502498"/>
    </source>
</evidence>
<accession>A0A7D4UHW5</accession>